<accession>A0ACB8V0Y4</accession>
<name>A0ACB8V0Y4_9EURO</name>
<dbReference type="EMBL" id="JALBCA010000025">
    <property type="protein sequence ID" value="KAI2389273.1"/>
    <property type="molecule type" value="Genomic_DNA"/>
</dbReference>
<gene>
    <name evidence="1" type="ORF">LOY88_002240</name>
</gene>
<comment type="caution">
    <text evidence="1">The sequence shown here is derived from an EMBL/GenBank/DDBJ whole genome shotgun (WGS) entry which is preliminary data.</text>
</comment>
<reference evidence="1" key="1">
    <citation type="journal article" date="2022" name="bioRxiv">
        <title>Population genetic analysis of Ophidiomyces ophidiicola, the causative agent of snake fungal disease, indicates recent introductions to the USA.</title>
        <authorList>
            <person name="Ladner J.T."/>
            <person name="Palmer J.M."/>
            <person name="Ettinger C.L."/>
            <person name="Stajich J.E."/>
            <person name="Farrell T.M."/>
            <person name="Glorioso B.M."/>
            <person name="Lawson B."/>
            <person name="Price S.J."/>
            <person name="Stengle A.G."/>
            <person name="Grear D.A."/>
            <person name="Lorch J.M."/>
        </authorList>
    </citation>
    <scope>NUCLEOTIDE SEQUENCE</scope>
    <source>
        <strain evidence="1">NWHC 24266-5</strain>
    </source>
</reference>
<sequence length="949" mass="105526">MSSAAVIERRNKQIQDAVEGGNLKQALQLCEKRLKKGENTAFLKAWKANILSHHADSAHRDRGVSEALQLCNSHPTITDIDALDMLQNTLGGLDVHAETLRTVWQNAAKAMPQDEDIQAKWFTLASEAGDWKTAQKAAMGLQINFPKVRKYYFWAIFMCYLLASDPKSLPADKQFFGTLAYRMISKAADSVPRDPKELLSPARAIQTPEELFLLVKIYTQQGRYGDIVNLLNSEHLGVKSRIAQNDWSLVTTKLATLEKAGLWEQGMIFAKELLALPDTLTDSRGSDYEEKDDWQVWKLLLTSAEKLQRKKEVRDFIDAYISKRPKSRNAQLACLDLISHEILGNKATPANLLAGCKAYFDRNKNKLYCFHDIRSYLGKLDESLQKDFHTYVLQHVCIKDASDDLSGVSDDPFQCAHAINALKLEFCFQLSFDSSTQTDDFACRCFQWFRACGHHNIAPEASSTLETKPTDDFCLLASMSLIHPGGDNPVQLCFRPTTRLIQAAGIIEHLLLKSPHNYEALLLLVRIYLLLGAGSLALKTFSQLSVKQFQYETVAHNLFTRISTVHPQAAPPFESLERKDFDPQTGLRQALVFYRNAIGSITYARATGLDHGSYMNVAGSIDLQNDLKYSICRKIWALEVRKIQRLVGGPSVQQYDSLVSEAAAIVDKRNSNGFLNCERPGHPMFETHLRLGPLPKERAVKAMVVTDVLLNYLFTDSSLRGKLIDRIANLACAELDLTDTELTHIEIENIKIHHLLLKLVSSIAHKSSASNEGSEGMIYSQIESWAQHKAEALTSSSLIDLEGVLNLTPSTPSASSPVPSWLYIHANISLLETLKAISLLVSSLTSQNPDSMALRHVSKDRLDALKLTVKDIADIVRTNTRILKRCIAEPGVLGQLVSVVTTGPLGVASECSIEIGKLIDTPSLELFCGSLMESWDEALDGVVSICSNV</sequence>
<proteinExistence type="predicted"/>
<organism evidence="1">
    <name type="scientific">Ophidiomyces ophidiicola</name>
    <dbReference type="NCBI Taxonomy" id="1387563"/>
    <lineage>
        <taxon>Eukaryota</taxon>
        <taxon>Fungi</taxon>
        <taxon>Dikarya</taxon>
        <taxon>Ascomycota</taxon>
        <taxon>Pezizomycotina</taxon>
        <taxon>Eurotiomycetes</taxon>
        <taxon>Eurotiomycetidae</taxon>
        <taxon>Onygenales</taxon>
        <taxon>Onygenaceae</taxon>
        <taxon>Ophidiomyces</taxon>
    </lineage>
</organism>
<protein>
    <submittedName>
        <fullName evidence="1">Uncharacterized protein</fullName>
    </submittedName>
</protein>
<evidence type="ECO:0000313" key="1">
    <source>
        <dbReference type="EMBL" id="KAI2389273.1"/>
    </source>
</evidence>